<evidence type="ECO:0000259" key="8">
    <source>
        <dbReference type="PROSITE" id="PS50109"/>
    </source>
</evidence>
<keyword evidence="7" id="KW-0804">Transcription</keyword>
<dbReference type="STRING" id="398512.Bccel_4151"/>
<dbReference type="Pfam" id="PF02518">
    <property type="entry name" value="HATPase_c"/>
    <property type="match status" value="1"/>
</dbReference>
<dbReference type="PANTHER" id="PTHR30146">
    <property type="entry name" value="LACI-RELATED TRANSCRIPTIONAL REPRESSOR"/>
    <property type="match status" value="1"/>
</dbReference>
<proteinExistence type="predicted"/>
<gene>
    <name evidence="9" type="ORF">Bccel_4151</name>
</gene>
<dbReference type="GO" id="GO:0003700">
    <property type="term" value="F:DNA-binding transcription factor activity"/>
    <property type="evidence" value="ECO:0007669"/>
    <property type="project" value="TreeGrafter"/>
</dbReference>
<dbReference type="AlphaFoldDB" id="A0A0L6JTY0"/>
<dbReference type="PROSITE" id="PS50109">
    <property type="entry name" value="HIS_KIN"/>
    <property type="match status" value="1"/>
</dbReference>
<keyword evidence="9" id="KW-0547">Nucleotide-binding</keyword>
<dbReference type="InterPro" id="IPR003594">
    <property type="entry name" value="HATPase_dom"/>
</dbReference>
<keyword evidence="4" id="KW-0902">Two-component regulatory system</keyword>
<dbReference type="SMART" id="SM00387">
    <property type="entry name" value="HATPase_c"/>
    <property type="match status" value="1"/>
</dbReference>
<dbReference type="InterPro" id="IPR036890">
    <property type="entry name" value="HATPase_C_sf"/>
</dbReference>
<keyword evidence="9" id="KW-0067">ATP-binding</keyword>
<evidence type="ECO:0000256" key="7">
    <source>
        <dbReference type="ARBA" id="ARBA00023163"/>
    </source>
</evidence>
<dbReference type="InterPro" id="IPR004358">
    <property type="entry name" value="Sig_transdc_His_kin-like_C"/>
</dbReference>
<keyword evidence="6" id="KW-0238">DNA-binding</keyword>
<dbReference type="OrthoDB" id="3180992at2"/>
<dbReference type="eggNOG" id="COG1609">
    <property type="taxonomic scope" value="Bacteria"/>
</dbReference>
<evidence type="ECO:0000256" key="1">
    <source>
        <dbReference type="ARBA" id="ARBA00000085"/>
    </source>
</evidence>
<dbReference type="InterPro" id="IPR005467">
    <property type="entry name" value="His_kinase_dom"/>
</dbReference>
<dbReference type="InterPro" id="IPR046335">
    <property type="entry name" value="LacI/GalR-like_sensor"/>
</dbReference>
<sequence length="720" mass="80451">MLPRLNIGVITHRTEASYFGTLLNGIHESLKKEDANMFVINTFMMYRFDSNLKRQSSFYPLASKNIDGWIILSQGADDEYLNMLFNSDKPVVLISHDPQKYNCDCIIQEDNHYGAETITQHLIDHGHTKIAYIGWSQLFDMNERFEGYKRALKKNGIPFDEKLVFDTEKDALIDSGKIAAASLLQSGSLFTAVFCANDFIALGAMETFKESGINIPGDVAIMGYDDVLYAKNCTPSLSSFHQNIKTIGYTGGETLINILRNNVPPNKIIHIKSELVLRESCGCNIKTEEDLTLENLKLKDSIIKCVEDMLFRNYGLGTELFSLDLEGIKKLMPQIVNNYSWLCLGLFSEDNPNNGQLTIEHMSNFNTEPIPSPASVCPIEEFPNISMVPDLYPLGPDDIIWVLPLSTMAKNWGVISYISPFNDTSTLYAYDISNTIFNLLGIALDREVASRESKNNLLVLQKTLDTLRETQEQLIQTEKMASLVGVVSGIAHEINTPIGVSLTAASFLEQSTNKVIEQFHTKKLGHKDFMGFLEECLETSKILMSNLQRSSGLVNRFKEIAVNRSNQNKVKINLKHFIDDIWTLLPPVLAKNNVSININCPHDLLILTYPEGLIQIITSLFENSIVHGFSEGNNGSINIDVTSNNNLLYIVYSDDGIGIEKSNLSKIFDPFFTTKRGLGRIGLGLNIVYNIVTQEFGGTINCESEIGNGTVFHITIPLIG</sequence>
<dbReference type="Gene3D" id="3.30.565.10">
    <property type="entry name" value="Histidine kinase-like ATPase, C-terminal domain"/>
    <property type="match status" value="1"/>
</dbReference>
<dbReference type="GO" id="GO:0004673">
    <property type="term" value="F:protein histidine kinase activity"/>
    <property type="evidence" value="ECO:0007669"/>
    <property type="project" value="UniProtKB-EC"/>
</dbReference>
<dbReference type="InterPro" id="IPR028082">
    <property type="entry name" value="Peripla_BP_I"/>
</dbReference>
<dbReference type="PANTHER" id="PTHR30146:SF109">
    <property type="entry name" value="HTH-TYPE TRANSCRIPTIONAL REGULATOR GALS"/>
    <property type="match status" value="1"/>
</dbReference>
<organism evidence="9 10">
    <name type="scientific">Pseudobacteroides cellulosolvens ATCC 35603 = DSM 2933</name>
    <dbReference type="NCBI Taxonomy" id="398512"/>
    <lineage>
        <taxon>Bacteria</taxon>
        <taxon>Bacillati</taxon>
        <taxon>Bacillota</taxon>
        <taxon>Clostridia</taxon>
        <taxon>Eubacteriales</taxon>
        <taxon>Oscillospiraceae</taxon>
        <taxon>Pseudobacteroides</taxon>
    </lineage>
</organism>
<evidence type="ECO:0000256" key="4">
    <source>
        <dbReference type="ARBA" id="ARBA00023012"/>
    </source>
</evidence>
<dbReference type="GO" id="GO:0000976">
    <property type="term" value="F:transcription cis-regulatory region binding"/>
    <property type="evidence" value="ECO:0007669"/>
    <property type="project" value="TreeGrafter"/>
</dbReference>
<dbReference type="Pfam" id="PF13377">
    <property type="entry name" value="Peripla_BP_3"/>
    <property type="match status" value="1"/>
</dbReference>
<keyword evidence="5" id="KW-0805">Transcription regulation</keyword>
<keyword evidence="3" id="KW-0808">Transferase</keyword>
<evidence type="ECO:0000256" key="6">
    <source>
        <dbReference type="ARBA" id="ARBA00023125"/>
    </source>
</evidence>
<dbReference type="SUPFAM" id="SSF53822">
    <property type="entry name" value="Periplasmic binding protein-like I"/>
    <property type="match status" value="1"/>
</dbReference>
<reference evidence="10" key="1">
    <citation type="submission" date="2015-07" db="EMBL/GenBank/DDBJ databases">
        <title>Near-Complete Genome Sequence of the Cellulolytic Bacterium Bacteroides (Pseudobacteroides) cellulosolvens ATCC 35603.</title>
        <authorList>
            <person name="Dassa B."/>
            <person name="Utturkar S.M."/>
            <person name="Klingeman D.M."/>
            <person name="Hurt R.A."/>
            <person name="Keller M."/>
            <person name="Xu J."/>
            <person name="Reddy Y.H.K."/>
            <person name="Borovok I."/>
            <person name="Grinberg I.R."/>
            <person name="Lamed R."/>
            <person name="Zhivin O."/>
            <person name="Bayer E.A."/>
            <person name="Brown S.D."/>
        </authorList>
    </citation>
    <scope>NUCLEOTIDE SEQUENCE [LARGE SCALE GENOMIC DNA]</scope>
    <source>
        <strain evidence="10">DSM 2933</strain>
    </source>
</reference>
<dbReference type="GO" id="GO:0000160">
    <property type="term" value="P:phosphorelay signal transduction system"/>
    <property type="evidence" value="ECO:0007669"/>
    <property type="project" value="UniProtKB-KW"/>
</dbReference>
<evidence type="ECO:0000256" key="5">
    <source>
        <dbReference type="ARBA" id="ARBA00023015"/>
    </source>
</evidence>
<evidence type="ECO:0000256" key="3">
    <source>
        <dbReference type="ARBA" id="ARBA00022777"/>
    </source>
</evidence>
<dbReference type="Gene3D" id="1.10.287.130">
    <property type="match status" value="1"/>
</dbReference>
<dbReference type="CDD" id="cd06267">
    <property type="entry name" value="PBP1_LacI_sugar_binding-like"/>
    <property type="match status" value="1"/>
</dbReference>
<dbReference type="Proteomes" id="UP000036923">
    <property type="component" value="Unassembled WGS sequence"/>
</dbReference>
<dbReference type="Gene3D" id="3.40.50.2300">
    <property type="match status" value="2"/>
</dbReference>
<feature type="domain" description="Histidine kinase" evidence="8">
    <location>
        <begin position="489"/>
        <end position="720"/>
    </location>
</feature>
<dbReference type="EC" id="2.7.13.3" evidence="2"/>
<dbReference type="RefSeq" id="WP_050753666.1">
    <property type="nucleotide sequence ID" value="NZ_JQKC01000005.1"/>
</dbReference>
<dbReference type="GO" id="GO:0005524">
    <property type="term" value="F:ATP binding"/>
    <property type="evidence" value="ECO:0007669"/>
    <property type="project" value="UniProtKB-KW"/>
</dbReference>
<dbReference type="eggNOG" id="COG4191">
    <property type="taxonomic scope" value="Bacteria"/>
</dbReference>
<keyword evidence="3" id="KW-0418">Kinase</keyword>
<dbReference type="PRINTS" id="PR00344">
    <property type="entry name" value="BCTRLSENSOR"/>
</dbReference>
<dbReference type="SUPFAM" id="SSF55874">
    <property type="entry name" value="ATPase domain of HSP90 chaperone/DNA topoisomerase II/histidine kinase"/>
    <property type="match status" value="1"/>
</dbReference>
<accession>A0A0L6JTY0</accession>
<evidence type="ECO:0000256" key="2">
    <source>
        <dbReference type="ARBA" id="ARBA00012438"/>
    </source>
</evidence>
<keyword evidence="10" id="KW-1185">Reference proteome</keyword>
<dbReference type="EMBL" id="LGTC01000001">
    <property type="protein sequence ID" value="KNY28877.1"/>
    <property type="molecule type" value="Genomic_DNA"/>
</dbReference>
<evidence type="ECO:0000313" key="10">
    <source>
        <dbReference type="Proteomes" id="UP000036923"/>
    </source>
</evidence>
<comment type="caution">
    <text evidence="9">The sequence shown here is derived from an EMBL/GenBank/DDBJ whole genome shotgun (WGS) entry which is preliminary data.</text>
</comment>
<evidence type="ECO:0000313" key="9">
    <source>
        <dbReference type="EMBL" id="KNY28877.1"/>
    </source>
</evidence>
<protein>
    <recommendedName>
        <fullName evidence="2">histidine kinase</fullName>
        <ecNumber evidence="2">2.7.13.3</ecNumber>
    </recommendedName>
</protein>
<name>A0A0L6JTY0_9FIRM</name>
<comment type="catalytic activity">
    <reaction evidence="1">
        <text>ATP + protein L-histidine = ADP + protein N-phospho-L-histidine.</text>
        <dbReference type="EC" id="2.7.13.3"/>
    </reaction>
</comment>